<reference evidence="9" key="1">
    <citation type="submission" date="2025-08" db="UniProtKB">
        <authorList>
            <consortium name="RefSeq"/>
        </authorList>
    </citation>
    <scope>IDENTIFICATION</scope>
</reference>
<evidence type="ECO:0000256" key="5">
    <source>
        <dbReference type="ARBA" id="ARBA00022840"/>
    </source>
</evidence>
<evidence type="ECO:0000256" key="2">
    <source>
        <dbReference type="ARBA" id="ARBA00022679"/>
    </source>
</evidence>
<evidence type="ECO:0000313" key="8">
    <source>
        <dbReference type="Proteomes" id="UP000694867"/>
    </source>
</evidence>
<dbReference type="RefSeq" id="XP_003741338.1">
    <property type="nucleotide sequence ID" value="XM_003741290.1"/>
</dbReference>
<keyword evidence="2" id="KW-0808">Transferase</keyword>
<keyword evidence="8" id="KW-1185">Reference proteome</keyword>
<keyword evidence="5" id="KW-0067">ATP-binding</keyword>
<dbReference type="InterPro" id="IPR001245">
    <property type="entry name" value="Ser-Thr/Tyr_kinase_cat_dom"/>
</dbReference>
<dbReference type="InterPro" id="IPR008266">
    <property type="entry name" value="Tyr_kinase_AS"/>
</dbReference>
<keyword evidence="1" id="KW-0723">Serine/threonine-protein kinase</keyword>
<dbReference type="PRINTS" id="PR00109">
    <property type="entry name" value="TYRKINASE"/>
</dbReference>
<evidence type="ECO:0000256" key="3">
    <source>
        <dbReference type="ARBA" id="ARBA00022741"/>
    </source>
</evidence>
<accession>A0AAJ6QRB6</accession>
<name>A0AAJ6QRB6_9ACAR</name>
<dbReference type="PANTHER" id="PTHR24353">
    <property type="entry name" value="CYCLIC NUCLEOTIDE-DEPENDENT PROTEIN KINASE"/>
    <property type="match status" value="1"/>
</dbReference>
<sequence length="406" mass="46960">MGNAVPAPVRKSISSLHIPSFRRRSSASVHIQPATDELLREKPFRDDPTSVRESEQRKTDIERKYNAFYEKDRLQQFIQRYDENSCPKGKRENLLVLGCIVTWSNASLYKVQKLPSKEKFLLKVYQKTGLDDGYRRSRVVQEKMIQFAARNEFLLGLDSAFHDSKYVYMLLPFAKYGHLGRFLKEKKALSLRTIKIIAKQMALALEYLNDVHVCHRDISPENIFIFEDGYLKLGEFGCAKVVPDRTFSKIGTTRYMAPEMFGEDGYERQVDMWAFGVVLYEMLCEGRHPFSTRTHEVHVKEDIHFQPLALPAELSKKYPKDYRDIKDLLGGLLEKSAARRFGRVEPGMSGVVFHPFFKDINHKKMTAKDFKLEVFIDEPKASKEGIMGRAGNEKMEPEDLQGYEGF</sequence>
<dbReference type="Gene3D" id="3.30.200.20">
    <property type="entry name" value="Phosphorylase Kinase, domain 1"/>
    <property type="match status" value="1"/>
</dbReference>
<dbReference type="InterPro" id="IPR011009">
    <property type="entry name" value="Kinase-like_dom_sf"/>
</dbReference>
<dbReference type="PROSITE" id="PS00109">
    <property type="entry name" value="PROTEIN_KINASE_TYR"/>
    <property type="match status" value="1"/>
</dbReference>
<evidence type="ECO:0000313" key="9">
    <source>
        <dbReference type="RefSeq" id="XP_003741338.1"/>
    </source>
</evidence>
<dbReference type="GO" id="GO:0004691">
    <property type="term" value="F:cAMP-dependent protein kinase activity"/>
    <property type="evidence" value="ECO:0007669"/>
    <property type="project" value="TreeGrafter"/>
</dbReference>
<proteinExistence type="predicted"/>
<keyword evidence="3" id="KW-0547">Nucleotide-binding</keyword>
<dbReference type="SUPFAM" id="SSF56112">
    <property type="entry name" value="Protein kinase-like (PK-like)"/>
    <property type="match status" value="1"/>
</dbReference>
<dbReference type="Pfam" id="PF00069">
    <property type="entry name" value="Pkinase"/>
    <property type="match status" value="1"/>
</dbReference>
<organism evidence="8 9">
    <name type="scientific">Galendromus occidentalis</name>
    <name type="common">western predatory mite</name>
    <dbReference type="NCBI Taxonomy" id="34638"/>
    <lineage>
        <taxon>Eukaryota</taxon>
        <taxon>Metazoa</taxon>
        <taxon>Ecdysozoa</taxon>
        <taxon>Arthropoda</taxon>
        <taxon>Chelicerata</taxon>
        <taxon>Arachnida</taxon>
        <taxon>Acari</taxon>
        <taxon>Parasitiformes</taxon>
        <taxon>Mesostigmata</taxon>
        <taxon>Gamasina</taxon>
        <taxon>Phytoseioidea</taxon>
        <taxon>Phytoseiidae</taxon>
        <taxon>Typhlodrominae</taxon>
        <taxon>Galendromus</taxon>
    </lineage>
</organism>
<protein>
    <submittedName>
        <fullName evidence="9">cAMP-dependent protein kinase catalytic subunit 1-like</fullName>
    </submittedName>
</protein>
<keyword evidence="4" id="KW-0418">Kinase</keyword>
<evidence type="ECO:0000256" key="1">
    <source>
        <dbReference type="ARBA" id="ARBA00022527"/>
    </source>
</evidence>
<dbReference type="KEGG" id="goe:100898499"/>
<dbReference type="AlphaFoldDB" id="A0AAJ6QRB6"/>
<feature type="region of interest" description="Disordered" evidence="6">
    <location>
        <begin position="37"/>
        <end position="58"/>
    </location>
</feature>
<dbReference type="Proteomes" id="UP000694867">
    <property type="component" value="Unplaced"/>
</dbReference>
<dbReference type="PANTHER" id="PTHR24353:SF37">
    <property type="entry name" value="CAMP-DEPENDENT PROTEIN KINASE CATALYTIC SUBUNIT PRKX"/>
    <property type="match status" value="1"/>
</dbReference>
<feature type="domain" description="Protein kinase" evidence="7">
    <location>
        <begin position="94"/>
        <end position="357"/>
    </location>
</feature>
<dbReference type="InterPro" id="IPR000719">
    <property type="entry name" value="Prot_kinase_dom"/>
</dbReference>
<evidence type="ECO:0000259" key="7">
    <source>
        <dbReference type="PROSITE" id="PS50011"/>
    </source>
</evidence>
<dbReference type="GO" id="GO:0005524">
    <property type="term" value="F:ATP binding"/>
    <property type="evidence" value="ECO:0007669"/>
    <property type="project" value="UniProtKB-KW"/>
</dbReference>
<evidence type="ECO:0000256" key="6">
    <source>
        <dbReference type="SAM" id="MobiDB-lite"/>
    </source>
</evidence>
<dbReference type="GO" id="GO:0005952">
    <property type="term" value="C:cAMP-dependent protein kinase complex"/>
    <property type="evidence" value="ECO:0007669"/>
    <property type="project" value="TreeGrafter"/>
</dbReference>
<gene>
    <name evidence="9" type="primary">LOC100898499</name>
</gene>
<dbReference type="Gene3D" id="1.10.510.10">
    <property type="entry name" value="Transferase(Phosphotransferase) domain 1"/>
    <property type="match status" value="1"/>
</dbReference>
<dbReference type="PROSITE" id="PS50011">
    <property type="entry name" value="PROTEIN_KINASE_DOM"/>
    <property type="match status" value="1"/>
</dbReference>
<dbReference type="GeneID" id="100898499"/>
<evidence type="ECO:0000256" key="4">
    <source>
        <dbReference type="ARBA" id="ARBA00022777"/>
    </source>
</evidence>